<dbReference type="Gene3D" id="2.40.30.170">
    <property type="match status" value="1"/>
</dbReference>
<dbReference type="GO" id="GO:0060003">
    <property type="term" value="P:copper ion export"/>
    <property type="evidence" value="ECO:0007669"/>
    <property type="project" value="TreeGrafter"/>
</dbReference>
<comment type="caution">
    <text evidence="6">The sequence shown here is derived from an EMBL/GenBank/DDBJ whole genome shotgun (WGS) entry which is preliminary data.</text>
</comment>
<gene>
    <name evidence="6" type="ORF">F0P96_20430</name>
</gene>
<dbReference type="GO" id="GO:0016020">
    <property type="term" value="C:membrane"/>
    <property type="evidence" value="ECO:0007669"/>
    <property type="project" value="InterPro"/>
</dbReference>
<evidence type="ECO:0000256" key="4">
    <source>
        <dbReference type="SAM" id="MobiDB-lite"/>
    </source>
</evidence>
<dbReference type="PANTHER" id="PTHR30097:SF4">
    <property type="entry name" value="SLR6042 PROTEIN"/>
    <property type="match status" value="1"/>
</dbReference>
<dbReference type="SUPFAM" id="SSF111369">
    <property type="entry name" value="HlyD-like secretion proteins"/>
    <property type="match status" value="1"/>
</dbReference>
<feature type="domain" description="CzcB-like barrel-sandwich hybrid" evidence="5">
    <location>
        <begin position="41"/>
        <end position="182"/>
    </location>
</feature>
<comment type="similarity">
    <text evidence="1">Belongs to the membrane fusion protein (MFP) (TC 8.A.1) family.</text>
</comment>
<dbReference type="GO" id="GO:0015679">
    <property type="term" value="P:plasma membrane copper ion transport"/>
    <property type="evidence" value="ECO:0007669"/>
    <property type="project" value="TreeGrafter"/>
</dbReference>
<dbReference type="PANTHER" id="PTHR30097">
    <property type="entry name" value="CATION EFFLUX SYSTEM PROTEIN CUSB"/>
    <property type="match status" value="1"/>
</dbReference>
<evidence type="ECO:0000259" key="5">
    <source>
        <dbReference type="Pfam" id="PF25973"/>
    </source>
</evidence>
<evidence type="ECO:0000313" key="7">
    <source>
        <dbReference type="Proteomes" id="UP000326380"/>
    </source>
</evidence>
<evidence type="ECO:0000256" key="2">
    <source>
        <dbReference type="ARBA" id="ARBA00022448"/>
    </source>
</evidence>
<proteinExistence type="inferred from homology"/>
<name>A0AA88FGP0_9BACT</name>
<keyword evidence="3" id="KW-0175">Coiled coil</keyword>
<dbReference type="EMBL" id="VTWU01000011">
    <property type="protein sequence ID" value="KAA9325066.1"/>
    <property type="molecule type" value="Genomic_DNA"/>
</dbReference>
<protein>
    <submittedName>
        <fullName evidence="6">Efflux RND transporter periplasmic adaptor subunit</fullName>
    </submittedName>
</protein>
<dbReference type="AlphaFoldDB" id="A0AA88FGP0"/>
<feature type="coiled-coil region" evidence="3">
    <location>
        <begin position="76"/>
        <end position="134"/>
    </location>
</feature>
<dbReference type="InterPro" id="IPR051909">
    <property type="entry name" value="MFP_Cation_Efflux"/>
</dbReference>
<dbReference type="GO" id="GO:0030313">
    <property type="term" value="C:cell envelope"/>
    <property type="evidence" value="ECO:0007669"/>
    <property type="project" value="TreeGrafter"/>
</dbReference>
<keyword evidence="7" id="KW-1185">Reference proteome</keyword>
<sequence>MTLTPAEQQAAGLKTGRVQDRPMSSGLAVNGTLDAPPESSVSITAPLGGYVQSTELLQGTRVRQGQVLAVLRNPEFVTLQKEYLELRSRLKFAKAELARQRELYEQEVAPLKNYQRAQAEAEALQVQLSAQAAQLRIAGLTVGGAIVPTAALRAPRSGFVRAVNVTVGQSVTATEPLFEIVDPEHLHVELVVFEKDVARVQKGQLIRFTLASDSVSTPRERTARVYLVGKAIREDRTVLVHGHLDQENDPALLPGLYVRATIETGRSNATTLPDGALVRFVGQYYAFAVEAPGRYRMVPVTPGRSEDGYTEVQLPAGVPVSTTFVTDGAYSLLGKLKNAEEEE</sequence>
<dbReference type="Gene3D" id="2.40.50.100">
    <property type="match status" value="1"/>
</dbReference>
<feature type="region of interest" description="Disordered" evidence="4">
    <location>
        <begin position="1"/>
        <end position="23"/>
    </location>
</feature>
<dbReference type="RefSeq" id="WP_151080860.1">
    <property type="nucleotide sequence ID" value="NZ_VTWU01000011.1"/>
</dbReference>
<dbReference type="Proteomes" id="UP000326380">
    <property type="component" value="Unassembled WGS sequence"/>
</dbReference>
<dbReference type="Gene3D" id="2.40.420.20">
    <property type="match status" value="1"/>
</dbReference>
<evidence type="ECO:0000256" key="1">
    <source>
        <dbReference type="ARBA" id="ARBA00009477"/>
    </source>
</evidence>
<dbReference type="Gene3D" id="1.10.287.470">
    <property type="entry name" value="Helix hairpin bin"/>
    <property type="match status" value="1"/>
</dbReference>
<dbReference type="InterPro" id="IPR006143">
    <property type="entry name" value="RND_pump_MFP"/>
</dbReference>
<reference evidence="6 7" key="1">
    <citation type="submission" date="2019-09" db="EMBL/GenBank/DDBJ databases">
        <title>Genome sequence of Hymenobacter sp. M3.</title>
        <authorList>
            <person name="Srinivasan S."/>
        </authorList>
    </citation>
    <scope>NUCLEOTIDE SEQUENCE [LARGE SCALE GENOMIC DNA]</scope>
    <source>
        <strain evidence="6 7">M3</strain>
    </source>
</reference>
<accession>A0AA88FGP0</accession>
<dbReference type="NCBIfam" id="TIGR01730">
    <property type="entry name" value="RND_mfp"/>
    <property type="match status" value="1"/>
</dbReference>
<evidence type="ECO:0000313" key="6">
    <source>
        <dbReference type="EMBL" id="KAA9325066.1"/>
    </source>
</evidence>
<organism evidence="6 7">
    <name type="scientific">Hymenobacter busanensis</name>
    <dbReference type="NCBI Taxonomy" id="2607656"/>
    <lineage>
        <taxon>Bacteria</taxon>
        <taxon>Pseudomonadati</taxon>
        <taxon>Bacteroidota</taxon>
        <taxon>Cytophagia</taxon>
        <taxon>Cytophagales</taxon>
        <taxon>Hymenobacteraceae</taxon>
        <taxon>Hymenobacter</taxon>
    </lineage>
</organism>
<dbReference type="GO" id="GO:0022857">
    <property type="term" value="F:transmembrane transporter activity"/>
    <property type="evidence" value="ECO:0007669"/>
    <property type="project" value="InterPro"/>
</dbReference>
<keyword evidence="2" id="KW-0813">Transport</keyword>
<dbReference type="Pfam" id="PF25973">
    <property type="entry name" value="BSH_CzcB"/>
    <property type="match status" value="1"/>
</dbReference>
<evidence type="ECO:0000256" key="3">
    <source>
        <dbReference type="SAM" id="Coils"/>
    </source>
</evidence>
<dbReference type="InterPro" id="IPR058647">
    <property type="entry name" value="BSH_CzcB-like"/>
</dbReference>